<dbReference type="EMBL" id="CADCWE010000192">
    <property type="protein sequence ID" value="CAA9550686.1"/>
    <property type="molecule type" value="Genomic_DNA"/>
</dbReference>
<evidence type="ECO:0000313" key="2">
    <source>
        <dbReference type="EMBL" id="CAA9550686.1"/>
    </source>
</evidence>
<dbReference type="AlphaFoldDB" id="A0A6J4UKR1"/>
<feature type="compositionally biased region" description="Basic and acidic residues" evidence="1">
    <location>
        <begin position="20"/>
        <end position="45"/>
    </location>
</feature>
<protein>
    <submittedName>
        <fullName evidence="2">LSU ribosomal protein L27p</fullName>
    </submittedName>
</protein>
<keyword evidence="2" id="KW-0689">Ribosomal protein</keyword>
<feature type="compositionally biased region" description="Basic residues" evidence="1">
    <location>
        <begin position="48"/>
        <end position="67"/>
    </location>
</feature>
<name>A0A6J4UKR1_9BACT</name>
<feature type="region of interest" description="Disordered" evidence="1">
    <location>
        <begin position="1"/>
        <end position="112"/>
    </location>
</feature>
<gene>
    <name evidence="2" type="ORF">AVDCRST_MAG73-2882</name>
</gene>
<feature type="non-terminal residue" evidence="2">
    <location>
        <position position="112"/>
    </location>
</feature>
<organism evidence="2">
    <name type="scientific">uncultured Thermomicrobiales bacterium</name>
    <dbReference type="NCBI Taxonomy" id="1645740"/>
    <lineage>
        <taxon>Bacteria</taxon>
        <taxon>Pseudomonadati</taxon>
        <taxon>Thermomicrobiota</taxon>
        <taxon>Thermomicrobia</taxon>
        <taxon>Thermomicrobiales</taxon>
        <taxon>environmental samples</taxon>
    </lineage>
</organism>
<reference evidence="2" key="1">
    <citation type="submission" date="2020-02" db="EMBL/GenBank/DDBJ databases">
        <authorList>
            <person name="Meier V. D."/>
        </authorList>
    </citation>
    <scope>NUCLEOTIDE SEQUENCE</scope>
    <source>
        <strain evidence="2">AVDCRST_MAG73</strain>
    </source>
</reference>
<dbReference type="GO" id="GO:0005840">
    <property type="term" value="C:ribosome"/>
    <property type="evidence" value="ECO:0007669"/>
    <property type="project" value="UniProtKB-KW"/>
</dbReference>
<keyword evidence="2" id="KW-0687">Ribonucleoprotein</keyword>
<proteinExistence type="predicted"/>
<evidence type="ECO:0000256" key="1">
    <source>
        <dbReference type="SAM" id="MobiDB-lite"/>
    </source>
</evidence>
<sequence>GAQKGSRQFSQRPGQRVPATRREAIRRAVSPCRHDRGPATRDRVLGRQQRRHREGPHHLRQDRRRGPLRAGHPQQAPDQRLLARSLPDWRRPRTPVAGCRGGRAARGDRGRL</sequence>
<feature type="non-terminal residue" evidence="2">
    <location>
        <position position="1"/>
    </location>
</feature>
<feature type="compositionally biased region" description="Polar residues" evidence="1">
    <location>
        <begin position="1"/>
        <end position="13"/>
    </location>
</feature>
<accession>A0A6J4UKR1</accession>